<evidence type="ECO:0000313" key="4">
    <source>
        <dbReference type="Proteomes" id="UP000215367"/>
    </source>
</evidence>
<organism evidence="3 4">
    <name type="scientific">Azospirillum brasilense</name>
    <dbReference type="NCBI Taxonomy" id="192"/>
    <lineage>
        <taxon>Bacteria</taxon>
        <taxon>Pseudomonadati</taxon>
        <taxon>Pseudomonadota</taxon>
        <taxon>Alphaproteobacteria</taxon>
        <taxon>Rhodospirillales</taxon>
        <taxon>Azospirillaceae</taxon>
        <taxon>Azospirillum</taxon>
    </lineage>
</organism>
<name>A0A235H5D4_AZOBR</name>
<dbReference type="PROSITE" id="PS50110">
    <property type="entry name" value="RESPONSE_REGULATORY"/>
    <property type="match status" value="1"/>
</dbReference>
<keyword evidence="3" id="KW-0614">Plasmid</keyword>
<dbReference type="Proteomes" id="UP000215367">
    <property type="component" value="Unassembled WGS sequence"/>
</dbReference>
<feature type="domain" description="Response regulatory" evidence="2">
    <location>
        <begin position="11"/>
        <end position="131"/>
    </location>
</feature>
<comment type="caution">
    <text evidence="3">The sequence shown here is derived from an EMBL/GenBank/DDBJ whole genome shotgun (WGS) entry which is preliminary data.</text>
</comment>
<evidence type="ECO:0000259" key="2">
    <source>
        <dbReference type="PROSITE" id="PS50110"/>
    </source>
</evidence>
<feature type="modified residue" description="4-aspartylphosphate" evidence="1">
    <location>
        <position position="62"/>
    </location>
</feature>
<dbReference type="SMART" id="SM00448">
    <property type="entry name" value="REC"/>
    <property type="match status" value="1"/>
</dbReference>
<dbReference type="EMBL" id="NOWT01000056">
    <property type="protein sequence ID" value="OYD80425.1"/>
    <property type="molecule type" value="Genomic_DNA"/>
</dbReference>
<dbReference type="Gene3D" id="3.40.50.2300">
    <property type="match status" value="1"/>
</dbReference>
<keyword evidence="1" id="KW-0597">Phosphoprotein</keyword>
<reference evidence="3 4" key="1">
    <citation type="submission" date="2017-07" db="EMBL/GenBank/DDBJ databases">
        <title>Whole genome sequence of Azospirillum brasilense 2A1, a potential biofertilizer strain.</title>
        <authorList>
            <person name="Fontana C.A."/>
            <person name="Toffoli L.M."/>
            <person name="Salazar S.M."/>
            <person name="Puglisi E."/>
            <person name="Pedraza R."/>
            <person name="Bassi D."/>
            <person name="Cocconcelli P.S."/>
        </authorList>
    </citation>
    <scope>NUCLEOTIDE SEQUENCE [LARGE SCALE GENOMIC DNA]</scope>
    <source>
        <strain evidence="3 4">2A1</strain>
        <plasmid evidence="3">unnamed</plasmid>
    </source>
</reference>
<accession>A0A235H5D4</accession>
<dbReference type="GO" id="GO:0000160">
    <property type="term" value="P:phosphorelay signal transduction system"/>
    <property type="evidence" value="ECO:0007669"/>
    <property type="project" value="InterPro"/>
</dbReference>
<evidence type="ECO:0000256" key="1">
    <source>
        <dbReference type="PROSITE-ProRule" id="PRU00169"/>
    </source>
</evidence>
<dbReference type="AlphaFoldDB" id="A0A235H5D4"/>
<evidence type="ECO:0000313" key="3">
    <source>
        <dbReference type="EMBL" id="OYD80425.1"/>
    </source>
</evidence>
<dbReference type="RefSeq" id="WP_094307229.1">
    <property type="nucleotide sequence ID" value="NZ_NOWT01000056.1"/>
</dbReference>
<geneLocation type="plasmid" evidence="3">
    <name>unnamed</name>
</geneLocation>
<gene>
    <name evidence="3" type="ORF">CHT98_31150</name>
</gene>
<sequence>MGDISTPQDYFILVIEPHMQVCEALRIILDYWGFRVLAVSTIKEAEYKMISHNFTPNAVIVDLPLSYAEGDISFVLHLSKFLAQYDLSIPVIAMTGNADNRCRTVAKEMGWGYLLKPFSASTMFSMLTAIAGWRVH</sequence>
<dbReference type="CDD" id="cd00156">
    <property type="entry name" value="REC"/>
    <property type="match status" value="1"/>
</dbReference>
<protein>
    <recommendedName>
        <fullName evidence="2">Response regulatory domain-containing protein</fullName>
    </recommendedName>
</protein>
<proteinExistence type="predicted"/>
<dbReference type="InterPro" id="IPR001789">
    <property type="entry name" value="Sig_transdc_resp-reg_receiver"/>
</dbReference>
<dbReference type="InterPro" id="IPR011006">
    <property type="entry name" value="CheY-like_superfamily"/>
</dbReference>
<dbReference type="SUPFAM" id="SSF52172">
    <property type="entry name" value="CheY-like"/>
    <property type="match status" value="1"/>
</dbReference>
<dbReference type="Pfam" id="PF00072">
    <property type="entry name" value="Response_reg"/>
    <property type="match status" value="1"/>
</dbReference>